<proteinExistence type="predicted"/>
<keyword evidence="2" id="KW-1185">Reference proteome</keyword>
<protein>
    <submittedName>
        <fullName evidence="1">Uncharacterized protein</fullName>
    </submittedName>
</protein>
<sequence length="286" mass="29823">MATFGATASASAAASSVANNAPKPSAYSSLCHRHFYLSHSKVSFRLTPKPKLRFFSKGLQSSWNRPAVAKAGLNEVAVDGSSNDAATAPAKSPAESKDVKSSNEPAAPATEETISAFMSQVAGLVKLVDSRDIVELQLKQLDCEVLIRKKEALPPPPTPAPIMMAPTQFPPPVVAPSHAPVTAPAPAPASLPPAKPGPAAAAKSPKSSHPPLKCPMAGTFYRSPAPGEPPFVKVGDKVKKGQVLCIIEAMKLMNEIEADQSGTIVEIIAEDGKPVSVDTPLFVIEP</sequence>
<reference evidence="2" key="1">
    <citation type="journal article" date="2023" name="Nat. Plants">
        <title>Single-cell RNA sequencing provides a high-resolution roadmap for understanding the multicellular compartmentation of specialized metabolism.</title>
        <authorList>
            <person name="Sun S."/>
            <person name="Shen X."/>
            <person name="Li Y."/>
            <person name="Li Y."/>
            <person name="Wang S."/>
            <person name="Li R."/>
            <person name="Zhang H."/>
            <person name="Shen G."/>
            <person name="Guo B."/>
            <person name="Wei J."/>
            <person name="Xu J."/>
            <person name="St-Pierre B."/>
            <person name="Chen S."/>
            <person name="Sun C."/>
        </authorList>
    </citation>
    <scope>NUCLEOTIDE SEQUENCE [LARGE SCALE GENOMIC DNA]</scope>
</reference>
<gene>
    <name evidence="1" type="ORF">M9H77_34992</name>
</gene>
<comment type="caution">
    <text evidence="1">The sequence shown here is derived from an EMBL/GenBank/DDBJ whole genome shotgun (WGS) entry which is preliminary data.</text>
</comment>
<evidence type="ECO:0000313" key="1">
    <source>
        <dbReference type="EMBL" id="KAI5648987.1"/>
    </source>
</evidence>
<dbReference type="Proteomes" id="UP001060085">
    <property type="component" value="Linkage Group LG08"/>
</dbReference>
<name>A0ACB9ZPW7_CATRO</name>
<organism evidence="1 2">
    <name type="scientific">Catharanthus roseus</name>
    <name type="common">Madagascar periwinkle</name>
    <name type="synonym">Vinca rosea</name>
    <dbReference type="NCBI Taxonomy" id="4058"/>
    <lineage>
        <taxon>Eukaryota</taxon>
        <taxon>Viridiplantae</taxon>
        <taxon>Streptophyta</taxon>
        <taxon>Embryophyta</taxon>
        <taxon>Tracheophyta</taxon>
        <taxon>Spermatophyta</taxon>
        <taxon>Magnoliopsida</taxon>
        <taxon>eudicotyledons</taxon>
        <taxon>Gunneridae</taxon>
        <taxon>Pentapetalae</taxon>
        <taxon>asterids</taxon>
        <taxon>lamiids</taxon>
        <taxon>Gentianales</taxon>
        <taxon>Apocynaceae</taxon>
        <taxon>Rauvolfioideae</taxon>
        <taxon>Vinceae</taxon>
        <taxon>Catharanthinae</taxon>
        <taxon>Catharanthus</taxon>
    </lineage>
</organism>
<evidence type="ECO:0000313" key="2">
    <source>
        <dbReference type="Proteomes" id="UP001060085"/>
    </source>
</evidence>
<accession>A0ACB9ZPW7</accession>
<dbReference type="EMBL" id="CM044708">
    <property type="protein sequence ID" value="KAI5648987.1"/>
    <property type="molecule type" value="Genomic_DNA"/>
</dbReference>